<dbReference type="SMART" id="SM00382">
    <property type="entry name" value="AAA"/>
    <property type="match status" value="1"/>
</dbReference>
<dbReference type="InterPro" id="IPR039421">
    <property type="entry name" value="Type_1_exporter"/>
</dbReference>
<evidence type="ECO:0000256" key="7">
    <source>
        <dbReference type="ARBA" id="ARBA00023136"/>
    </source>
</evidence>
<evidence type="ECO:0000256" key="3">
    <source>
        <dbReference type="ARBA" id="ARBA00022692"/>
    </source>
</evidence>
<dbReference type="InterPro" id="IPR036640">
    <property type="entry name" value="ABC1_TM_sf"/>
</dbReference>
<feature type="domain" description="ABC transmembrane type-1" evidence="10">
    <location>
        <begin position="40"/>
        <end position="327"/>
    </location>
</feature>
<evidence type="ECO:0000256" key="8">
    <source>
        <dbReference type="SAM" id="Phobius"/>
    </source>
</evidence>
<evidence type="ECO:0000256" key="4">
    <source>
        <dbReference type="ARBA" id="ARBA00022741"/>
    </source>
</evidence>
<proteinExistence type="inferred from homology"/>
<organism evidence="11 12">
    <name type="scientific">Rhizobium mesosinicum</name>
    <dbReference type="NCBI Taxonomy" id="335017"/>
    <lineage>
        <taxon>Bacteria</taxon>
        <taxon>Pseudomonadati</taxon>
        <taxon>Pseudomonadota</taxon>
        <taxon>Alphaproteobacteria</taxon>
        <taxon>Hyphomicrobiales</taxon>
        <taxon>Rhizobiaceae</taxon>
        <taxon>Rhizobium/Agrobacterium group</taxon>
        <taxon>Rhizobium</taxon>
    </lineage>
</organism>
<name>A0ABS7GYX4_9HYPH</name>
<dbReference type="InterPro" id="IPR003439">
    <property type="entry name" value="ABC_transporter-like_ATP-bd"/>
</dbReference>
<comment type="caution">
    <text evidence="11">The sequence shown here is derived from an EMBL/GenBank/DDBJ whole genome shotgun (WGS) entry which is preliminary data.</text>
</comment>
<keyword evidence="6 8" id="KW-1133">Transmembrane helix</keyword>
<dbReference type="Gene3D" id="1.20.1560.10">
    <property type="entry name" value="ABC transporter type 1, transmembrane domain"/>
    <property type="match status" value="1"/>
</dbReference>
<keyword evidence="4" id="KW-0547">Nucleotide-binding</keyword>
<evidence type="ECO:0000256" key="1">
    <source>
        <dbReference type="ARBA" id="ARBA00004651"/>
    </source>
</evidence>
<dbReference type="PROSITE" id="PS00211">
    <property type="entry name" value="ABC_TRANSPORTER_1"/>
    <property type="match status" value="1"/>
</dbReference>
<dbReference type="GO" id="GO:0005524">
    <property type="term" value="F:ATP binding"/>
    <property type="evidence" value="ECO:0007669"/>
    <property type="project" value="UniProtKB-KW"/>
</dbReference>
<dbReference type="Proteomes" id="UP000717752">
    <property type="component" value="Unassembled WGS sequence"/>
</dbReference>
<evidence type="ECO:0000313" key="11">
    <source>
        <dbReference type="EMBL" id="MBW9055095.1"/>
    </source>
</evidence>
<dbReference type="Gene3D" id="3.40.50.300">
    <property type="entry name" value="P-loop containing nucleotide triphosphate hydrolases"/>
    <property type="match status" value="1"/>
</dbReference>
<dbReference type="InterPro" id="IPR011527">
    <property type="entry name" value="ABC1_TM_dom"/>
</dbReference>
<evidence type="ECO:0000256" key="6">
    <source>
        <dbReference type="ARBA" id="ARBA00022989"/>
    </source>
</evidence>
<dbReference type="CDD" id="cd07346">
    <property type="entry name" value="ABC_6TM_exporters"/>
    <property type="match status" value="1"/>
</dbReference>
<feature type="transmembrane region" description="Helical" evidence="8">
    <location>
        <begin position="83"/>
        <end position="105"/>
    </location>
</feature>
<dbReference type="PANTHER" id="PTHR43394">
    <property type="entry name" value="ATP-DEPENDENT PERMEASE MDL1, MITOCHONDRIAL"/>
    <property type="match status" value="1"/>
</dbReference>
<comment type="subcellular location">
    <subcellularLocation>
        <location evidence="1">Cell membrane</location>
        <topology evidence="1">Multi-pass membrane protein</topology>
    </subcellularLocation>
</comment>
<evidence type="ECO:0000256" key="5">
    <source>
        <dbReference type="ARBA" id="ARBA00022840"/>
    </source>
</evidence>
<reference evidence="11 12" key="1">
    <citation type="journal article" date="2021" name="MBio">
        <title>Poor Competitiveness of Bradyrhizobium in Pigeon Pea Root Colonization in Indian Soils.</title>
        <authorList>
            <person name="Chalasani D."/>
            <person name="Basu A."/>
            <person name="Pullabhotla S.V.S.R.N."/>
            <person name="Jorrin B."/>
            <person name="Neal A.L."/>
            <person name="Poole P.S."/>
            <person name="Podile A.R."/>
            <person name="Tkacz A."/>
        </authorList>
    </citation>
    <scope>NUCLEOTIDE SEQUENCE [LARGE SCALE GENOMIC DNA]</scope>
    <source>
        <strain evidence="11 12">HU56</strain>
    </source>
</reference>
<keyword evidence="3 8" id="KW-0812">Transmembrane</keyword>
<dbReference type="InterPro" id="IPR027417">
    <property type="entry name" value="P-loop_NTPase"/>
</dbReference>
<keyword evidence="5 11" id="KW-0067">ATP-binding</keyword>
<dbReference type="EMBL" id="JAEUAK010000009">
    <property type="protein sequence ID" value="MBW9055095.1"/>
    <property type="molecule type" value="Genomic_DNA"/>
</dbReference>
<dbReference type="SUPFAM" id="SSF90123">
    <property type="entry name" value="ABC transporter transmembrane region"/>
    <property type="match status" value="1"/>
</dbReference>
<accession>A0ABS7GYX4</accession>
<gene>
    <name evidence="11" type="ORF">JNB85_22075</name>
</gene>
<evidence type="ECO:0000313" key="12">
    <source>
        <dbReference type="Proteomes" id="UP000717752"/>
    </source>
</evidence>
<feature type="transmembrane region" description="Helical" evidence="8">
    <location>
        <begin position="184"/>
        <end position="203"/>
    </location>
</feature>
<feature type="transmembrane region" description="Helical" evidence="8">
    <location>
        <begin position="38"/>
        <end position="60"/>
    </location>
</feature>
<dbReference type="PANTHER" id="PTHR43394:SF1">
    <property type="entry name" value="ATP-BINDING CASSETTE SUB-FAMILY B MEMBER 10, MITOCHONDRIAL"/>
    <property type="match status" value="1"/>
</dbReference>
<keyword evidence="12" id="KW-1185">Reference proteome</keyword>
<dbReference type="PROSITE" id="PS50929">
    <property type="entry name" value="ABC_TM1F"/>
    <property type="match status" value="1"/>
</dbReference>
<dbReference type="Pfam" id="PF00005">
    <property type="entry name" value="ABC_tran"/>
    <property type="match status" value="1"/>
</dbReference>
<feature type="transmembrane region" description="Helical" evidence="8">
    <location>
        <begin position="159"/>
        <end position="178"/>
    </location>
</feature>
<dbReference type="SUPFAM" id="SSF52540">
    <property type="entry name" value="P-loop containing nucleoside triphosphate hydrolases"/>
    <property type="match status" value="1"/>
</dbReference>
<feature type="domain" description="ABC transporter" evidence="9">
    <location>
        <begin position="361"/>
        <end position="600"/>
    </location>
</feature>
<evidence type="ECO:0000259" key="10">
    <source>
        <dbReference type="PROSITE" id="PS50929"/>
    </source>
</evidence>
<evidence type="ECO:0000256" key="2">
    <source>
        <dbReference type="ARBA" id="ARBA00005417"/>
    </source>
</evidence>
<dbReference type="Pfam" id="PF00664">
    <property type="entry name" value="ABC_membrane"/>
    <property type="match status" value="1"/>
</dbReference>
<protein>
    <submittedName>
        <fullName evidence="11">ABC transporter ATP-binding protein</fullName>
    </submittedName>
</protein>
<sequence length="618" mass="68610">MFDWFERRLNPYPSEEPIAPPKGLFAFCWHYSKPAAGWLALMAFLTGLIAVGEVALFQFLGDIVDWLTNADKATFLQNEGHKLIWMGALVLIGLPVIAGLDSLIMHQMMLGNYPMIARWQMHRFLLRHSMTFFANEFAGRVATKVMQTSLAVRETVMKILDVFVYVVTYFLSMIVIIAAADWRLMLPILAWLGIYIGIVAYFVPRLRKIAAQQADARSLMTGRVVDSYTNIATVKLFSHAGREEVYAKESMEGFLDTVHRQMRKVTLFHMSVYLNNCVSLFIISSLSIWLWLNGTISVGAISIAIGLAMRVNGMSQWIMWEVSALFENIGTVYDGMEMMSKQHDIVDKPGAPALTAKKGAIHYERIGFHYGKGKGVIDNLSLDIKAGEKVGLVGRSGAGKTTLMNLLLRFYDLEAGRITIDGQDISEVSQDSLRSLIGVVTQDTSLLHRSIRDNIAYGRPDATDEDVIEAARRANAWEFIEGLVDMHGRKGLDAQVGERGVKLSGGQRQRIAIARVFLKDAPILVLDEATSALDSEVEAAIQENLFALMEGKTVIAIAHRLSTLTEMDRLIVLDKGRIIESGTHGELVSSGGIYADLWTRQSGGFLADHEEDAEVAAQ</sequence>
<comment type="similarity">
    <text evidence="2">Belongs to the ABC transporter superfamily.</text>
</comment>
<dbReference type="RefSeq" id="WP_220336432.1">
    <property type="nucleotide sequence ID" value="NZ_JAEUAK010000009.1"/>
</dbReference>
<dbReference type="InterPro" id="IPR017871">
    <property type="entry name" value="ABC_transporter-like_CS"/>
</dbReference>
<keyword evidence="7 8" id="KW-0472">Membrane</keyword>
<dbReference type="PROSITE" id="PS50893">
    <property type="entry name" value="ABC_TRANSPORTER_2"/>
    <property type="match status" value="1"/>
</dbReference>
<dbReference type="InterPro" id="IPR003593">
    <property type="entry name" value="AAA+_ATPase"/>
</dbReference>
<evidence type="ECO:0000259" key="9">
    <source>
        <dbReference type="PROSITE" id="PS50893"/>
    </source>
</evidence>
<feature type="transmembrane region" description="Helical" evidence="8">
    <location>
        <begin position="265"/>
        <end position="283"/>
    </location>
</feature>